<comment type="caution">
    <text evidence="1">The sequence shown here is derived from an EMBL/GenBank/DDBJ whole genome shotgun (WGS) entry which is preliminary data.</text>
</comment>
<dbReference type="AlphaFoldDB" id="A0A164E9X0"/>
<name>A0A164E9X0_9CRUS</name>
<evidence type="ECO:0000313" key="1">
    <source>
        <dbReference type="EMBL" id="KZR96581.1"/>
    </source>
</evidence>
<dbReference type="EMBL" id="LRGB01024446">
    <property type="protein sequence ID" value="KZR96581.1"/>
    <property type="molecule type" value="Genomic_DNA"/>
</dbReference>
<gene>
    <name evidence="1" type="ORF">APZ42_009005</name>
</gene>
<accession>A0A164E9X0</accession>
<proteinExistence type="predicted"/>
<dbReference type="Proteomes" id="UP000076858">
    <property type="component" value="Unassembled WGS sequence"/>
</dbReference>
<sequence>MFFSSFIVIFVFNGGLLSFKMNKYISFRKGPTSREENDAIYRFDWETCR</sequence>
<evidence type="ECO:0000313" key="2">
    <source>
        <dbReference type="Proteomes" id="UP000076858"/>
    </source>
</evidence>
<organism evidence="1 2">
    <name type="scientific">Daphnia magna</name>
    <dbReference type="NCBI Taxonomy" id="35525"/>
    <lineage>
        <taxon>Eukaryota</taxon>
        <taxon>Metazoa</taxon>
        <taxon>Ecdysozoa</taxon>
        <taxon>Arthropoda</taxon>
        <taxon>Crustacea</taxon>
        <taxon>Branchiopoda</taxon>
        <taxon>Diplostraca</taxon>
        <taxon>Cladocera</taxon>
        <taxon>Anomopoda</taxon>
        <taxon>Daphniidae</taxon>
        <taxon>Daphnia</taxon>
    </lineage>
</organism>
<keyword evidence="2" id="KW-1185">Reference proteome</keyword>
<protein>
    <submittedName>
        <fullName evidence="1">Uncharacterized protein</fullName>
    </submittedName>
</protein>
<reference evidence="1 2" key="1">
    <citation type="submission" date="2016-03" db="EMBL/GenBank/DDBJ databases">
        <title>EvidentialGene: Evidence-directed Construction of Genes on Genomes.</title>
        <authorList>
            <person name="Gilbert D.G."/>
            <person name="Choi J.-H."/>
            <person name="Mockaitis K."/>
            <person name="Colbourne J."/>
            <person name="Pfrender M."/>
        </authorList>
    </citation>
    <scope>NUCLEOTIDE SEQUENCE [LARGE SCALE GENOMIC DNA]</scope>
    <source>
        <strain evidence="1 2">Xinb3</strain>
        <tissue evidence="1">Complete organism</tissue>
    </source>
</reference>